<organism evidence="2 3">
    <name type="scientific">Dibothriocephalus latus</name>
    <name type="common">Fish tapeworm</name>
    <name type="synonym">Diphyllobothrium latum</name>
    <dbReference type="NCBI Taxonomy" id="60516"/>
    <lineage>
        <taxon>Eukaryota</taxon>
        <taxon>Metazoa</taxon>
        <taxon>Spiralia</taxon>
        <taxon>Lophotrochozoa</taxon>
        <taxon>Platyhelminthes</taxon>
        <taxon>Cestoda</taxon>
        <taxon>Eucestoda</taxon>
        <taxon>Diphyllobothriidea</taxon>
        <taxon>Diphyllobothriidae</taxon>
        <taxon>Dibothriocephalus</taxon>
    </lineage>
</organism>
<dbReference type="InterPro" id="IPR000608">
    <property type="entry name" value="UBC"/>
</dbReference>
<dbReference type="AlphaFoldDB" id="A0A3P7LUW6"/>
<sequence length="116" mass="13102">MAGGEVIVPRNFYLLDELEKGQKSAIDASVSWGLEQSDDNSLTNWTGMIVGPKDTNFYGRMYSLKIKCGEKYPDVRPEVKFTSKINMNCVAADGRVCLLLLLHLVTFGRRNRLISW</sequence>
<dbReference type="InterPro" id="IPR050113">
    <property type="entry name" value="Ub_conjugating_enzyme"/>
</dbReference>
<name>A0A3P7LUW6_DIBLA</name>
<dbReference type="PANTHER" id="PTHR24067">
    <property type="entry name" value="UBIQUITIN-CONJUGATING ENZYME E2"/>
    <property type="match status" value="1"/>
</dbReference>
<dbReference type="Proteomes" id="UP000281553">
    <property type="component" value="Unassembled WGS sequence"/>
</dbReference>
<dbReference type="PROSITE" id="PS50127">
    <property type="entry name" value="UBC_2"/>
    <property type="match status" value="1"/>
</dbReference>
<evidence type="ECO:0000259" key="1">
    <source>
        <dbReference type="PROSITE" id="PS50127"/>
    </source>
</evidence>
<dbReference type="Gene3D" id="3.10.110.10">
    <property type="entry name" value="Ubiquitin Conjugating Enzyme"/>
    <property type="match status" value="1"/>
</dbReference>
<dbReference type="Pfam" id="PF00179">
    <property type="entry name" value="UQ_con"/>
    <property type="match status" value="1"/>
</dbReference>
<dbReference type="InterPro" id="IPR016135">
    <property type="entry name" value="UBQ-conjugating_enzyme/RWD"/>
</dbReference>
<feature type="domain" description="UBC core" evidence="1">
    <location>
        <begin position="9"/>
        <end position="116"/>
    </location>
</feature>
<dbReference type="EMBL" id="UYRU01062417">
    <property type="protein sequence ID" value="VDN15407.1"/>
    <property type="molecule type" value="Genomic_DNA"/>
</dbReference>
<evidence type="ECO:0000313" key="3">
    <source>
        <dbReference type="Proteomes" id="UP000281553"/>
    </source>
</evidence>
<dbReference type="OrthoDB" id="6508832at2759"/>
<gene>
    <name evidence="2" type="ORF">DILT_LOCUS11238</name>
</gene>
<accession>A0A3P7LUW6</accession>
<keyword evidence="3" id="KW-1185">Reference proteome</keyword>
<evidence type="ECO:0000313" key="2">
    <source>
        <dbReference type="EMBL" id="VDN15407.1"/>
    </source>
</evidence>
<proteinExistence type="predicted"/>
<protein>
    <recommendedName>
        <fullName evidence="1">UBC core domain-containing protein</fullName>
    </recommendedName>
</protein>
<reference evidence="2 3" key="1">
    <citation type="submission" date="2018-11" db="EMBL/GenBank/DDBJ databases">
        <authorList>
            <consortium name="Pathogen Informatics"/>
        </authorList>
    </citation>
    <scope>NUCLEOTIDE SEQUENCE [LARGE SCALE GENOMIC DNA]</scope>
</reference>
<dbReference type="SUPFAM" id="SSF54495">
    <property type="entry name" value="UBC-like"/>
    <property type="match status" value="1"/>
</dbReference>